<evidence type="ECO:0000256" key="6">
    <source>
        <dbReference type="ARBA" id="ARBA00023002"/>
    </source>
</evidence>
<keyword evidence="5" id="KW-0521">NADP</keyword>
<keyword evidence="4 8" id="KW-0274">FAD</keyword>
<dbReference type="PANTHER" id="PTHR23023">
    <property type="entry name" value="DIMETHYLANILINE MONOOXYGENASE"/>
    <property type="match status" value="1"/>
</dbReference>
<dbReference type="FunFam" id="3.50.50.60:FF:000147">
    <property type="entry name" value="Flavin-containing monooxygenase"/>
    <property type="match status" value="1"/>
</dbReference>
<comment type="function">
    <text evidence="7">Catalyzes the conversion of methylthioalkyl glucosinolates of any chain length into methylsulfinylalkyl glucosinolates.</text>
</comment>
<comment type="caution">
    <text evidence="9">The sequence shown here is derived from an EMBL/GenBank/DDBJ whole genome shotgun (WGS) entry which is preliminary data.</text>
</comment>
<evidence type="ECO:0000313" key="10">
    <source>
        <dbReference type="Proteomes" id="UP000095767"/>
    </source>
</evidence>
<protein>
    <recommendedName>
        <fullName evidence="8">Flavin-containing monooxygenase</fullName>
        <ecNumber evidence="8">1.-.-.-</ecNumber>
    </recommendedName>
</protein>
<evidence type="ECO:0000256" key="1">
    <source>
        <dbReference type="ARBA" id="ARBA00001974"/>
    </source>
</evidence>
<evidence type="ECO:0000256" key="4">
    <source>
        <dbReference type="ARBA" id="ARBA00022827"/>
    </source>
</evidence>
<comment type="cofactor">
    <cofactor evidence="1 8">
        <name>FAD</name>
        <dbReference type="ChEBI" id="CHEBI:57692"/>
    </cofactor>
</comment>
<proteinExistence type="inferred from homology"/>
<name>A0A1E5V4J9_9POAL</name>
<dbReference type="GO" id="GO:0050661">
    <property type="term" value="F:NADP binding"/>
    <property type="evidence" value="ECO:0007669"/>
    <property type="project" value="InterPro"/>
</dbReference>
<dbReference type="OrthoDB" id="66881at2759"/>
<evidence type="ECO:0000256" key="3">
    <source>
        <dbReference type="ARBA" id="ARBA00022630"/>
    </source>
</evidence>
<gene>
    <name evidence="9" type="ORF">BAE44_0018892</name>
</gene>
<keyword evidence="8 9" id="KW-0503">Monooxygenase</keyword>
<accession>A0A1E5V4J9</accession>
<dbReference type="InterPro" id="IPR020946">
    <property type="entry name" value="Flavin_mOase-like"/>
</dbReference>
<dbReference type="InterPro" id="IPR000960">
    <property type="entry name" value="Flavin_mOase"/>
</dbReference>
<comment type="similarity">
    <text evidence="2 8">Belongs to the FMO family.</text>
</comment>
<keyword evidence="6 8" id="KW-0560">Oxidoreductase</keyword>
<evidence type="ECO:0000256" key="5">
    <source>
        <dbReference type="ARBA" id="ARBA00022857"/>
    </source>
</evidence>
<evidence type="ECO:0000256" key="7">
    <source>
        <dbReference type="ARBA" id="ARBA00058243"/>
    </source>
</evidence>
<dbReference type="Pfam" id="PF00743">
    <property type="entry name" value="FMO-like"/>
    <property type="match status" value="2"/>
</dbReference>
<dbReference type="STRING" id="888268.A0A1E5V4J9"/>
<evidence type="ECO:0000313" key="9">
    <source>
        <dbReference type="EMBL" id="OEL20089.1"/>
    </source>
</evidence>
<dbReference type="Gene3D" id="3.50.50.60">
    <property type="entry name" value="FAD/NAD(P)-binding domain"/>
    <property type="match status" value="2"/>
</dbReference>
<dbReference type="EMBL" id="LWDX02051827">
    <property type="protein sequence ID" value="OEL20089.1"/>
    <property type="molecule type" value="Genomic_DNA"/>
</dbReference>
<organism evidence="9 10">
    <name type="scientific">Dichanthelium oligosanthes</name>
    <dbReference type="NCBI Taxonomy" id="888268"/>
    <lineage>
        <taxon>Eukaryota</taxon>
        <taxon>Viridiplantae</taxon>
        <taxon>Streptophyta</taxon>
        <taxon>Embryophyta</taxon>
        <taxon>Tracheophyta</taxon>
        <taxon>Spermatophyta</taxon>
        <taxon>Magnoliopsida</taxon>
        <taxon>Liliopsida</taxon>
        <taxon>Poales</taxon>
        <taxon>Poaceae</taxon>
        <taxon>PACMAD clade</taxon>
        <taxon>Panicoideae</taxon>
        <taxon>Panicodae</taxon>
        <taxon>Paniceae</taxon>
        <taxon>Dichantheliinae</taxon>
        <taxon>Dichanthelium</taxon>
    </lineage>
</organism>
<dbReference type="SUPFAM" id="SSF51905">
    <property type="entry name" value="FAD/NAD(P)-binding domain"/>
    <property type="match status" value="2"/>
</dbReference>
<dbReference type="EC" id="1.-.-.-" evidence="8"/>
<evidence type="ECO:0000256" key="8">
    <source>
        <dbReference type="RuleBase" id="RU361177"/>
    </source>
</evidence>
<keyword evidence="10" id="KW-1185">Reference proteome</keyword>
<dbReference type="AlphaFoldDB" id="A0A1E5V4J9"/>
<reference evidence="9 10" key="1">
    <citation type="submission" date="2016-09" db="EMBL/GenBank/DDBJ databases">
        <title>The draft genome of Dichanthelium oligosanthes: A C3 panicoid grass species.</title>
        <authorList>
            <person name="Studer A.J."/>
            <person name="Schnable J.C."/>
            <person name="Brutnell T.P."/>
        </authorList>
    </citation>
    <scope>NUCLEOTIDE SEQUENCE [LARGE SCALE GENOMIC DNA]</scope>
    <source>
        <strain evidence="10">cv. Kellogg 1175</strain>
        <tissue evidence="9">Leaf</tissue>
    </source>
</reference>
<dbReference type="Proteomes" id="UP000095767">
    <property type="component" value="Unassembled WGS sequence"/>
</dbReference>
<keyword evidence="3 8" id="KW-0285">Flavoprotein</keyword>
<dbReference type="InterPro" id="IPR050346">
    <property type="entry name" value="FMO-like"/>
</dbReference>
<dbReference type="PRINTS" id="PR00370">
    <property type="entry name" value="FMOXYGENASE"/>
</dbReference>
<dbReference type="GO" id="GO:0050660">
    <property type="term" value="F:flavin adenine dinucleotide binding"/>
    <property type="evidence" value="ECO:0007669"/>
    <property type="project" value="InterPro"/>
</dbReference>
<evidence type="ECO:0000256" key="2">
    <source>
        <dbReference type="ARBA" id="ARBA00009183"/>
    </source>
</evidence>
<sequence length="511" mass="56589">MAGDDGPPLRLRSRKACVVGAGMAGLAAARELRREGHAVTVMEQRGDVGGQWLYDPRTDAADLLGAAPAPVRVHSSMYASVRLISPRETMGFSDFQFVPSRHGGGEGGAGDPRRFPDHREVYRYLRDFCDAFGLMDAVRLNTRVVRVAMAPRPPGEGGEPKWAVMSMNVRESEGESDQEEEAAVQEEVFDAVVVANGHYSQPKLPTINGMEQWRRRQLHSHSYRVPDPFRGEVVVLVGCGDSGLDIALDLCGVAREVHLTAKSVEAATTPAMSKMLANHGDLHLRPRVDRLRHDGRVVFADGSSVVADAVIYCTGYAYSFPFLDTGGLVTVDDNRVGPLFEHVFPPALAPSLSFVGVPRKAIAPWLFEAQARWIARVLSGRSSLPPPEEMLRAVEEYNRAREVAGVPKKYSHDIGGVDPSVRTFSCRLLASRISLHSMSNNFFDQEMYEFVAKYTDLPRVEEWKREIILTLLRNVKDDRETFRDRDDDSENVRQSVQRWLAMSAAQGGATD</sequence>
<dbReference type="FunFam" id="3.50.50.60:FF:000565">
    <property type="entry name" value="Flavin-containing monooxygenase"/>
    <property type="match status" value="1"/>
</dbReference>
<dbReference type="InterPro" id="IPR036188">
    <property type="entry name" value="FAD/NAD-bd_sf"/>
</dbReference>
<dbReference type="GO" id="GO:0004499">
    <property type="term" value="F:N,N-dimethylaniline monooxygenase activity"/>
    <property type="evidence" value="ECO:0007669"/>
    <property type="project" value="InterPro"/>
</dbReference>